<feature type="transmembrane region" description="Helical" evidence="7">
    <location>
        <begin position="12"/>
        <end position="36"/>
    </location>
</feature>
<keyword evidence="4 7" id="KW-0812">Transmembrane</keyword>
<proteinExistence type="inferred from homology"/>
<name>A0A521ASP6_SACCC</name>
<keyword evidence="6 7" id="KW-0472">Membrane</keyword>
<dbReference type="EMBL" id="FXTB01000001">
    <property type="protein sequence ID" value="SMO37853.1"/>
    <property type="molecule type" value="Genomic_DNA"/>
</dbReference>
<evidence type="ECO:0000256" key="4">
    <source>
        <dbReference type="ARBA" id="ARBA00022692"/>
    </source>
</evidence>
<reference evidence="8 9" key="1">
    <citation type="submission" date="2017-05" db="EMBL/GenBank/DDBJ databases">
        <authorList>
            <person name="Varghese N."/>
            <person name="Submissions S."/>
        </authorList>
    </citation>
    <scope>NUCLEOTIDE SEQUENCE [LARGE SCALE GENOMIC DNA]</scope>
    <source>
        <strain evidence="8 9">DSM 27040</strain>
    </source>
</reference>
<dbReference type="GO" id="GO:0005886">
    <property type="term" value="C:plasma membrane"/>
    <property type="evidence" value="ECO:0007669"/>
    <property type="project" value="UniProtKB-SubCell"/>
</dbReference>
<evidence type="ECO:0000256" key="5">
    <source>
        <dbReference type="ARBA" id="ARBA00022989"/>
    </source>
</evidence>
<dbReference type="AlphaFoldDB" id="A0A521ASP6"/>
<dbReference type="Pfam" id="PF07681">
    <property type="entry name" value="DoxX"/>
    <property type="match status" value="1"/>
</dbReference>
<evidence type="ECO:0000256" key="2">
    <source>
        <dbReference type="ARBA" id="ARBA00006679"/>
    </source>
</evidence>
<organism evidence="8 9">
    <name type="scientific">Saccharicrinis carchari</name>
    <dbReference type="NCBI Taxonomy" id="1168039"/>
    <lineage>
        <taxon>Bacteria</taxon>
        <taxon>Pseudomonadati</taxon>
        <taxon>Bacteroidota</taxon>
        <taxon>Bacteroidia</taxon>
        <taxon>Marinilabiliales</taxon>
        <taxon>Marinilabiliaceae</taxon>
        <taxon>Saccharicrinis</taxon>
    </lineage>
</organism>
<evidence type="ECO:0000256" key="6">
    <source>
        <dbReference type="ARBA" id="ARBA00023136"/>
    </source>
</evidence>
<dbReference type="OrthoDB" id="9813193at2"/>
<dbReference type="PANTHER" id="PTHR33452:SF1">
    <property type="entry name" value="INNER MEMBRANE PROTEIN YPHA-RELATED"/>
    <property type="match status" value="1"/>
</dbReference>
<feature type="transmembrane region" description="Helical" evidence="7">
    <location>
        <begin position="56"/>
        <end position="79"/>
    </location>
</feature>
<keyword evidence="5 7" id="KW-1133">Transmembrane helix</keyword>
<dbReference type="RefSeq" id="WP_142531755.1">
    <property type="nucleotide sequence ID" value="NZ_FXTB01000001.1"/>
</dbReference>
<dbReference type="Proteomes" id="UP000319040">
    <property type="component" value="Unassembled WGS sequence"/>
</dbReference>
<keyword evidence="3" id="KW-1003">Cell membrane</keyword>
<comment type="similarity">
    <text evidence="2">Belongs to the DoxX family.</text>
</comment>
<dbReference type="PANTHER" id="PTHR33452">
    <property type="entry name" value="OXIDOREDUCTASE CATD-RELATED"/>
    <property type="match status" value="1"/>
</dbReference>
<sequence>MKEITKSIFNPGYYATHINIALLILRLVVGVFMLTHGVGKLQTLFSSESIQFPDPIGVGATASLALAVFSEVICSIFIIIGLGTRFAAIPLFITMVVAAFVIHINDGFGKQEFALLYAVIYITIAIIGAGKYSFDYLMFIPKKK</sequence>
<dbReference type="InterPro" id="IPR032808">
    <property type="entry name" value="DoxX"/>
</dbReference>
<gene>
    <name evidence="8" type="ORF">SAMN06265379_101369</name>
</gene>
<feature type="transmembrane region" description="Helical" evidence="7">
    <location>
        <begin position="116"/>
        <end position="134"/>
    </location>
</feature>
<evidence type="ECO:0000256" key="3">
    <source>
        <dbReference type="ARBA" id="ARBA00022475"/>
    </source>
</evidence>
<dbReference type="InterPro" id="IPR051907">
    <property type="entry name" value="DoxX-like_oxidoreductase"/>
</dbReference>
<protein>
    <submittedName>
        <fullName evidence="8">Putative oxidoreductase</fullName>
    </submittedName>
</protein>
<evidence type="ECO:0000256" key="7">
    <source>
        <dbReference type="SAM" id="Phobius"/>
    </source>
</evidence>
<evidence type="ECO:0000256" key="1">
    <source>
        <dbReference type="ARBA" id="ARBA00004651"/>
    </source>
</evidence>
<comment type="subcellular location">
    <subcellularLocation>
        <location evidence="1">Cell membrane</location>
        <topology evidence="1">Multi-pass membrane protein</topology>
    </subcellularLocation>
</comment>
<accession>A0A521ASP6</accession>
<evidence type="ECO:0000313" key="8">
    <source>
        <dbReference type="EMBL" id="SMO37853.1"/>
    </source>
</evidence>
<feature type="transmembrane region" description="Helical" evidence="7">
    <location>
        <begin position="86"/>
        <end position="104"/>
    </location>
</feature>
<keyword evidence="9" id="KW-1185">Reference proteome</keyword>
<evidence type="ECO:0000313" key="9">
    <source>
        <dbReference type="Proteomes" id="UP000319040"/>
    </source>
</evidence>